<dbReference type="Pfam" id="PF01510">
    <property type="entry name" value="Amidase_2"/>
    <property type="match status" value="1"/>
</dbReference>
<dbReference type="PATRIC" id="fig|1588748.3.peg.477"/>
<accession>A0A134CJI8</accession>
<dbReference type="GO" id="GO:0008745">
    <property type="term" value="F:N-acetylmuramoyl-L-alanine amidase activity"/>
    <property type="evidence" value="ECO:0007669"/>
    <property type="project" value="InterPro"/>
</dbReference>
<gene>
    <name evidence="4" type="ORF">HMPREF3182_00496</name>
</gene>
<dbReference type="InterPro" id="IPR006619">
    <property type="entry name" value="PGRP_domain_met/bac"/>
</dbReference>
<feature type="domain" description="N-acetylmuramoyl-L-alanine amidase" evidence="2">
    <location>
        <begin position="64"/>
        <end position="192"/>
    </location>
</feature>
<evidence type="ECO:0000256" key="1">
    <source>
        <dbReference type="ARBA" id="ARBA00007553"/>
    </source>
</evidence>
<feature type="domain" description="Peptidoglycan recognition protein family" evidence="3">
    <location>
        <begin position="54"/>
        <end position="186"/>
    </location>
</feature>
<dbReference type="PANTHER" id="PTHR11022:SF41">
    <property type="entry name" value="PEPTIDOGLYCAN-RECOGNITION PROTEIN LC-RELATED"/>
    <property type="match status" value="1"/>
</dbReference>
<evidence type="ECO:0000313" key="4">
    <source>
        <dbReference type="EMBL" id="KXB92376.1"/>
    </source>
</evidence>
<comment type="similarity">
    <text evidence="1">Belongs to the N-acetylmuramoyl-L-alanine amidase 2 family.</text>
</comment>
<comment type="caution">
    <text evidence="4">The sequence shown here is derived from an EMBL/GenBank/DDBJ whole genome shotgun (WGS) entry which is preliminary data.</text>
</comment>
<dbReference type="SMART" id="SM00644">
    <property type="entry name" value="Ami_2"/>
    <property type="match status" value="1"/>
</dbReference>
<name>A0A134CJI8_9FIRM</name>
<organism evidence="4 5">
    <name type="scientific">Megasphaera hutchinsoni</name>
    <dbReference type="NCBI Taxonomy" id="1588748"/>
    <lineage>
        <taxon>Bacteria</taxon>
        <taxon>Bacillati</taxon>
        <taxon>Bacillota</taxon>
        <taxon>Negativicutes</taxon>
        <taxon>Veillonellales</taxon>
        <taxon>Veillonellaceae</taxon>
        <taxon>Megasphaera</taxon>
    </lineage>
</organism>
<dbReference type="GO" id="GO:0009253">
    <property type="term" value="P:peptidoglycan catabolic process"/>
    <property type="evidence" value="ECO:0007669"/>
    <property type="project" value="InterPro"/>
</dbReference>
<dbReference type="InterPro" id="IPR002502">
    <property type="entry name" value="Amidase_domain"/>
</dbReference>
<keyword evidence="5" id="KW-1185">Reference proteome</keyword>
<dbReference type="EMBL" id="LSDT01000014">
    <property type="protein sequence ID" value="KXB92376.1"/>
    <property type="molecule type" value="Genomic_DNA"/>
</dbReference>
<proteinExistence type="inferred from homology"/>
<dbReference type="SMART" id="SM00701">
    <property type="entry name" value="PGRP"/>
    <property type="match status" value="1"/>
</dbReference>
<dbReference type="RefSeq" id="WP_062485285.1">
    <property type="nucleotide sequence ID" value="NZ_KQ960933.1"/>
</dbReference>
<dbReference type="InterPro" id="IPR036505">
    <property type="entry name" value="Amidase/PGRP_sf"/>
</dbReference>
<dbReference type="SUPFAM" id="SSF55846">
    <property type="entry name" value="N-acetylmuramoyl-L-alanine amidase-like"/>
    <property type="match status" value="1"/>
</dbReference>
<dbReference type="Proteomes" id="UP000070160">
    <property type="component" value="Unassembled WGS sequence"/>
</dbReference>
<dbReference type="GO" id="GO:0008270">
    <property type="term" value="F:zinc ion binding"/>
    <property type="evidence" value="ECO:0007669"/>
    <property type="project" value="InterPro"/>
</dbReference>
<protein>
    <submittedName>
        <fullName evidence="4">N-acetylmuramoyl-L-alanine amidase</fullName>
    </submittedName>
</protein>
<evidence type="ECO:0000259" key="2">
    <source>
        <dbReference type="SMART" id="SM00644"/>
    </source>
</evidence>
<sequence length="212" mass="23883">MRDVSRKDFLCKSFLSIVSVTVGSALLSGIASASGLDIQKIIDETKPMSEEVKLHIHRPKLVFAEALQPRLETKRIIMHHVGGTNREAKAEEIHQWHLQNGWAGIGYHFIIHKDGSIEQGRPIEMIGAHCYRYNSDSVGICSIGNFQEYYPTDRQLETAGKLIAYVCSLYDIVPGKDTIFGHRDLNKTECPGDHLYAQLDNLRKVAFNYLQG</sequence>
<reference evidence="5" key="1">
    <citation type="submission" date="2016-01" db="EMBL/GenBank/DDBJ databases">
        <authorList>
            <person name="Mitreva M."/>
            <person name="Pepin K.H."/>
            <person name="Mihindukulasuriya K.A."/>
            <person name="Fulton R."/>
            <person name="Fronick C."/>
            <person name="O'Laughlin M."/>
            <person name="Miner T."/>
            <person name="Herter B."/>
            <person name="Rosa B.A."/>
            <person name="Cordes M."/>
            <person name="Tomlinson C."/>
            <person name="Wollam A."/>
            <person name="Palsikar V.B."/>
            <person name="Mardis E.R."/>
            <person name="Wilson R.K."/>
        </authorList>
    </citation>
    <scope>NUCLEOTIDE SEQUENCE [LARGE SCALE GENOMIC DNA]</scope>
    <source>
        <strain evidence="5">KA00182</strain>
    </source>
</reference>
<dbReference type="Gene3D" id="3.40.80.10">
    <property type="entry name" value="Peptidoglycan recognition protein-like"/>
    <property type="match status" value="1"/>
</dbReference>
<evidence type="ECO:0000313" key="5">
    <source>
        <dbReference type="Proteomes" id="UP000070160"/>
    </source>
</evidence>
<dbReference type="CDD" id="cd06583">
    <property type="entry name" value="PGRP"/>
    <property type="match status" value="1"/>
</dbReference>
<dbReference type="PANTHER" id="PTHR11022">
    <property type="entry name" value="PEPTIDOGLYCAN RECOGNITION PROTEIN"/>
    <property type="match status" value="1"/>
</dbReference>
<dbReference type="AlphaFoldDB" id="A0A134CJI8"/>
<dbReference type="InterPro" id="IPR015510">
    <property type="entry name" value="PGRP"/>
</dbReference>
<evidence type="ECO:0000259" key="3">
    <source>
        <dbReference type="SMART" id="SM00701"/>
    </source>
</evidence>